<protein>
    <submittedName>
        <fullName evidence="2">Uncharacterized protein</fullName>
    </submittedName>
</protein>
<accession>A8PF53</accession>
<feature type="compositionally biased region" description="Polar residues" evidence="1">
    <location>
        <begin position="1"/>
        <end position="20"/>
    </location>
</feature>
<dbReference type="EMBL" id="AACS02000008">
    <property type="protein sequence ID" value="EAU80983.2"/>
    <property type="molecule type" value="Genomic_DNA"/>
</dbReference>
<comment type="caution">
    <text evidence="2">The sequence shown here is derived from an EMBL/GenBank/DDBJ whole genome shotgun (WGS) entry which is preliminary data.</text>
</comment>
<dbReference type="AlphaFoldDB" id="A8PF53"/>
<gene>
    <name evidence="2" type="ORF">CC1G_03159</name>
</gene>
<evidence type="ECO:0000256" key="1">
    <source>
        <dbReference type="SAM" id="MobiDB-lite"/>
    </source>
</evidence>
<dbReference type="KEGG" id="cci:CC1G_03159"/>
<organism evidence="2 3">
    <name type="scientific">Coprinopsis cinerea (strain Okayama-7 / 130 / ATCC MYA-4618 / FGSC 9003)</name>
    <name type="common">Inky cap fungus</name>
    <name type="synonym">Hormographiella aspergillata</name>
    <dbReference type="NCBI Taxonomy" id="240176"/>
    <lineage>
        <taxon>Eukaryota</taxon>
        <taxon>Fungi</taxon>
        <taxon>Dikarya</taxon>
        <taxon>Basidiomycota</taxon>
        <taxon>Agaricomycotina</taxon>
        <taxon>Agaricomycetes</taxon>
        <taxon>Agaricomycetidae</taxon>
        <taxon>Agaricales</taxon>
        <taxon>Agaricineae</taxon>
        <taxon>Psathyrellaceae</taxon>
        <taxon>Coprinopsis</taxon>
    </lineage>
</organism>
<dbReference type="RefSeq" id="XP_001840930.2">
    <property type="nucleotide sequence ID" value="XM_001840878.2"/>
</dbReference>
<dbReference type="Proteomes" id="UP000001861">
    <property type="component" value="Unassembled WGS sequence"/>
</dbReference>
<dbReference type="GeneID" id="6017586"/>
<feature type="region of interest" description="Disordered" evidence="1">
    <location>
        <begin position="1"/>
        <end position="22"/>
    </location>
</feature>
<dbReference type="InParanoid" id="A8PF53"/>
<dbReference type="HOGENOM" id="CLU_1496127_0_0_1"/>
<proteinExistence type="predicted"/>
<name>A8PF53_COPC7</name>
<evidence type="ECO:0000313" key="2">
    <source>
        <dbReference type="EMBL" id="EAU80983.2"/>
    </source>
</evidence>
<dbReference type="VEuPathDB" id="FungiDB:CC1G_03159"/>
<sequence length="180" mass="19748">MNVTGSQQFEAHGQLQQNSHLGVGSKIIEKGGADTNEGGSITGNETLTFRVLVGHEGLFQTSLSTSEFNVFSSLETLKEAMGTTSIQGGPREDWREASFRLGSPLSQRGAGKFNGSAVMLCTVHTVFAINVAFWFRETTVFDSTFVRRELMASNSPKTSLIKSWYRSLAKHHSSEPYHGR</sequence>
<keyword evidence="3" id="KW-1185">Reference proteome</keyword>
<reference evidence="2 3" key="1">
    <citation type="journal article" date="2010" name="Proc. Natl. Acad. Sci. U.S.A.">
        <title>Insights into evolution of multicellular fungi from the assembled chromosomes of the mushroom Coprinopsis cinerea (Coprinus cinereus).</title>
        <authorList>
            <person name="Stajich J.E."/>
            <person name="Wilke S.K."/>
            <person name="Ahren D."/>
            <person name="Au C.H."/>
            <person name="Birren B.W."/>
            <person name="Borodovsky M."/>
            <person name="Burns C."/>
            <person name="Canback B."/>
            <person name="Casselton L.A."/>
            <person name="Cheng C.K."/>
            <person name="Deng J."/>
            <person name="Dietrich F.S."/>
            <person name="Fargo D.C."/>
            <person name="Farman M.L."/>
            <person name="Gathman A.C."/>
            <person name="Goldberg J."/>
            <person name="Guigo R."/>
            <person name="Hoegger P.J."/>
            <person name="Hooker J.B."/>
            <person name="Huggins A."/>
            <person name="James T.Y."/>
            <person name="Kamada T."/>
            <person name="Kilaru S."/>
            <person name="Kodira C."/>
            <person name="Kues U."/>
            <person name="Kupfer D."/>
            <person name="Kwan H.S."/>
            <person name="Lomsadze A."/>
            <person name="Li W."/>
            <person name="Lilly W.W."/>
            <person name="Ma L.J."/>
            <person name="Mackey A.J."/>
            <person name="Manning G."/>
            <person name="Martin F."/>
            <person name="Muraguchi H."/>
            <person name="Natvig D.O."/>
            <person name="Palmerini H."/>
            <person name="Ramesh M.A."/>
            <person name="Rehmeyer C.J."/>
            <person name="Roe B.A."/>
            <person name="Shenoy N."/>
            <person name="Stanke M."/>
            <person name="Ter-Hovhannisyan V."/>
            <person name="Tunlid A."/>
            <person name="Velagapudi R."/>
            <person name="Vision T.J."/>
            <person name="Zeng Q."/>
            <person name="Zolan M.E."/>
            <person name="Pukkila P.J."/>
        </authorList>
    </citation>
    <scope>NUCLEOTIDE SEQUENCE [LARGE SCALE GENOMIC DNA]</scope>
    <source>
        <strain evidence="3">Okayama-7 / 130 / ATCC MYA-4618 / FGSC 9003</strain>
    </source>
</reference>
<evidence type="ECO:0000313" key="3">
    <source>
        <dbReference type="Proteomes" id="UP000001861"/>
    </source>
</evidence>